<feature type="compositionally biased region" description="Low complexity" evidence="1">
    <location>
        <begin position="268"/>
        <end position="280"/>
    </location>
</feature>
<evidence type="ECO:0000313" key="2">
    <source>
        <dbReference type="EMBL" id="KIK14637.1"/>
    </source>
</evidence>
<dbReference type="HOGENOM" id="CLU_061607_0_0_1"/>
<feature type="region of interest" description="Disordered" evidence="1">
    <location>
        <begin position="259"/>
        <end position="312"/>
    </location>
</feature>
<reference evidence="3" key="2">
    <citation type="submission" date="2015-01" db="EMBL/GenBank/DDBJ databases">
        <title>Evolutionary Origins and Diversification of the Mycorrhizal Mutualists.</title>
        <authorList>
            <consortium name="DOE Joint Genome Institute"/>
            <consortium name="Mycorrhizal Genomics Consortium"/>
            <person name="Kohler A."/>
            <person name="Kuo A."/>
            <person name="Nagy L.G."/>
            <person name="Floudas D."/>
            <person name="Copeland A."/>
            <person name="Barry K.W."/>
            <person name="Cichocki N."/>
            <person name="Veneault-Fourrey C."/>
            <person name="LaButti K."/>
            <person name="Lindquist E.A."/>
            <person name="Lipzen A."/>
            <person name="Lundell T."/>
            <person name="Morin E."/>
            <person name="Murat C."/>
            <person name="Riley R."/>
            <person name="Ohm R."/>
            <person name="Sun H."/>
            <person name="Tunlid A."/>
            <person name="Henrissat B."/>
            <person name="Grigoriev I.V."/>
            <person name="Hibbett D.S."/>
            <person name="Martin F."/>
        </authorList>
    </citation>
    <scope>NUCLEOTIDE SEQUENCE [LARGE SCALE GENOMIC DNA]</scope>
    <source>
        <strain evidence="3">441</strain>
    </source>
</reference>
<feature type="compositionally biased region" description="Gly residues" evidence="1">
    <location>
        <begin position="302"/>
        <end position="312"/>
    </location>
</feature>
<gene>
    <name evidence="2" type="ORF">PISMIDRAFT_17153</name>
</gene>
<dbReference type="AlphaFoldDB" id="A0A0C9YWT1"/>
<organism evidence="2 3">
    <name type="scientific">Pisolithus microcarpus 441</name>
    <dbReference type="NCBI Taxonomy" id="765257"/>
    <lineage>
        <taxon>Eukaryota</taxon>
        <taxon>Fungi</taxon>
        <taxon>Dikarya</taxon>
        <taxon>Basidiomycota</taxon>
        <taxon>Agaricomycotina</taxon>
        <taxon>Agaricomycetes</taxon>
        <taxon>Agaricomycetidae</taxon>
        <taxon>Boletales</taxon>
        <taxon>Sclerodermatineae</taxon>
        <taxon>Pisolithaceae</taxon>
        <taxon>Pisolithus</taxon>
    </lineage>
</organism>
<dbReference type="Proteomes" id="UP000054018">
    <property type="component" value="Unassembled WGS sequence"/>
</dbReference>
<proteinExistence type="predicted"/>
<accession>A0A0C9YWT1</accession>
<evidence type="ECO:0000256" key="1">
    <source>
        <dbReference type="SAM" id="MobiDB-lite"/>
    </source>
</evidence>
<evidence type="ECO:0000313" key="3">
    <source>
        <dbReference type="Proteomes" id="UP000054018"/>
    </source>
</evidence>
<dbReference type="STRING" id="765257.A0A0C9YWT1"/>
<sequence>MLAPSFETSAVGCLPLSQPSPVRVVSKVFHELQAKQISNSNLHTSLTPSPTEPRNTSWHSAAQEAAETLASTSASFLVHETPLTSANKLPAIITPVTPTRKRTDKLLEQEPQNDVERAYQDALQLSLARENQAKAELVGMHSTVILQSLFCGRLSSQLAAQEEKQKEQKKKKGKLVGNGLPRLLTGDEFYSRVVEFEKSAADEELEHKRRQKQREGRAEATTTWKVAEIAWREHNKVQRQEYKVELAAWVVERDAAKLEKQQPHWGQPKLGKLEPLLPKPVFERIEGEDVGGSKGEGNEGRSNGGSVSGTDD</sequence>
<protein>
    <submittedName>
        <fullName evidence="2">Uncharacterized protein</fullName>
    </submittedName>
</protein>
<reference evidence="2 3" key="1">
    <citation type="submission" date="2014-04" db="EMBL/GenBank/DDBJ databases">
        <authorList>
            <consortium name="DOE Joint Genome Institute"/>
            <person name="Kuo A."/>
            <person name="Kohler A."/>
            <person name="Costa M.D."/>
            <person name="Nagy L.G."/>
            <person name="Floudas D."/>
            <person name="Copeland A."/>
            <person name="Barry K.W."/>
            <person name="Cichocki N."/>
            <person name="Veneault-Fourrey C."/>
            <person name="LaButti K."/>
            <person name="Lindquist E.A."/>
            <person name="Lipzen A."/>
            <person name="Lundell T."/>
            <person name="Morin E."/>
            <person name="Murat C."/>
            <person name="Sun H."/>
            <person name="Tunlid A."/>
            <person name="Henrissat B."/>
            <person name="Grigoriev I.V."/>
            <person name="Hibbett D.S."/>
            <person name="Martin F."/>
            <person name="Nordberg H.P."/>
            <person name="Cantor M.N."/>
            <person name="Hua S.X."/>
        </authorList>
    </citation>
    <scope>NUCLEOTIDE SEQUENCE [LARGE SCALE GENOMIC DNA]</scope>
    <source>
        <strain evidence="2 3">441</strain>
    </source>
</reference>
<keyword evidence="3" id="KW-1185">Reference proteome</keyword>
<dbReference type="EMBL" id="KN833929">
    <property type="protein sequence ID" value="KIK14637.1"/>
    <property type="molecule type" value="Genomic_DNA"/>
</dbReference>
<name>A0A0C9YWT1_9AGAM</name>
<dbReference type="OrthoDB" id="3269232at2759"/>